<gene>
    <name evidence="10" type="primary">kaiC</name>
    <name evidence="9" type="ORF">Lmor_0323</name>
    <name evidence="10" type="ORF">NCTC12239_02619</name>
</gene>
<keyword evidence="5" id="KW-0418">Kinase</keyword>
<feature type="coiled-coil region" evidence="7">
    <location>
        <begin position="495"/>
        <end position="529"/>
    </location>
</feature>
<dbReference type="RefSeq" id="WP_035921864.1">
    <property type="nucleotide sequence ID" value="NZ_CAAAJG010000035.1"/>
</dbReference>
<dbReference type="EC" id="2.7.11.1" evidence="1"/>
<dbReference type="EMBL" id="UGOG01000001">
    <property type="protein sequence ID" value="STX63671.1"/>
    <property type="molecule type" value="Genomic_DNA"/>
</dbReference>
<keyword evidence="2" id="KW-0597">Phosphoprotein</keyword>
<dbReference type="GO" id="GO:0005524">
    <property type="term" value="F:ATP binding"/>
    <property type="evidence" value="ECO:0007669"/>
    <property type="project" value="InterPro"/>
</dbReference>
<dbReference type="GO" id="GO:0004674">
    <property type="term" value="F:protein serine/threonine kinase activity"/>
    <property type="evidence" value="ECO:0007669"/>
    <property type="project" value="UniProtKB-EC"/>
</dbReference>
<dbReference type="GO" id="GO:0016787">
    <property type="term" value="F:hydrolase activity"/>
    <property type="evidence" value="ECO:0007669"/>
    <property type="project" value="UniProtKB-KW"/>
</dbReference>
<evidence type="ECO:0000256" key="6">
    <source>
        <dbReference type="ARBA" id="ARBA00022801"/>
    </source>
</evidence>
<name>A0A378K767_9GAMM</name>
<evidence type="ECO:0000256" key="3">
    <source>
        <dbReference type="ARBA" id="ARBA00022679"/>
    </source>
</evidence>
<dbReference type="Pfam" id="PF06745">
    <property type="entry name" value="ATPase"/>
    <property type="match status" value="2"/>
</dbReference>
<dbReference type="NCBIfam" id="NF006799">
    <property type="entry name" value="PRK09302.1"/>
    <property type="match status" value="1"/>
</dbReference>
<dbReference type="OrthoDB" id="9783783at2"/>
<evidence type="ECO:0000259" key="8">
    <source>
        <dbReference type="PROSITE" id="PS51146"/>
    </source>
</evidence>
<sequence>MTNGKKATPPSLDQVTKCLTGIEGFDQISLGGLPKNRSTLLIGSAGSGKTLFGMQFLVAGIKNNEPGLFISFEETEAELIKNCNSLNFNLNELIKNQQLILHYIHLDRSEFDESGSYNLEGLFIQIGYLIDKHQIKRIVIDTIEVLFNQLDNTKIIRSELQRLFRWLSTKNVTSIITGEQGENSLSRHGLEEYVADCVVFLDNRVSNELTTRFLRIIKYRGSSHGSNEFPFIIDYEGITLSPVTSMTLDFIVPKTFVSTGIKELDHALSDKGYYVGGSVLITGTAGTGKSSIAATFVESECISGKKCIYFAFEESSDQIIRNMKSININLERWKNKGTLLFNSIRPSVYGLESHLIKMVQLIKKFKPSSVVIDPISNFNLIGSKYSVKLMLARLVNFLKLNNITTVMTSLLHEDANHEHEGVSSLMDTWILLSQVEVDLEQNTLLVIKKSRGMAHSQQMREFQISSKGIRLQEVYMGEGKLLIGSARVVQAMQEKIQEIIKNQNLKQNINQLKAEQDHVESNILILNSQLNTIKENIRLLIANQKQIDHLTKEGFEQIRKSRTLITRDQNKKEKKDE</sequence>
<proteinExistence type="predicted"/>
<dbReference type="PROSITE" id="PS51146">
    <property type="entry name" value="KAIC"/>
    <property type="match status" value="2"/>
</dbReference>
<feature type="domain" description="KaiC" evidence="8">
    <location>
        <begin position="255"/>
        <end position="485"/>
    </location>
</feature>
<organism evidence="10 12">
    <name type="scientific">Legionella moravica</name>
    <dbReference type="NCBI Taxonomy" id="39962"/>
    <lineage>
        <taxon>Bacteria</taxon>
        <taxon>Pseudomonadati</taxon>
        <taxon>Pseudomonadota</taxon>
        <taxon>Gammaproteobacteria</taxon>
        <taxon>Legionellales</taxon>
        <taxon>Legionellaceae</taxon>
        <taxon>Legionella</taxon>
    </lineage>
</organism>
<keyword evidence="11" id="KW-1185">Reference proteome</keyword>
<feature type="domain" description="KaiC" evidence="8">
    <location>
        <begin position="16"/>
        <end position="254"/>
    </location>
</feature>
<evidence type="ECO:0000256" key="1">
    <source>
        <dbReference type="ARBA" id="ARBA00012513"/>
    </source>
</evidence>
<dbReference type="EMBL" id="LNYN01000011">
    <property type="protein sequence ID" value="KTD38318.1"/>
    <property type="molecule type" value="Genomic_DNA"/>
</dbReference>
<evidence type="ECO:0000256" key="7">
    <source>
        <dbReference type="SAM" id="Coils"/>
    </source>
</evidence>
<evidence type="ECO:0000256" key="2">
    <source>
        <dbReference type="ARBA" id="ARBA00022553"/>
    </source>
</evidence>
<keyword evidence="4" id="KW-0677">Repeat</keyword>
<accession>A0A378K767</accession>
<protein>
    <recommendedName>
        <fullName evidence="1">non-specific serine/threonine protein kinase</fullName>
        <ecNumber evidence="1">2.7.11.1</ecNumber>
    </recommendedName>
</protein>
<dbReference type="AlphaFoldDB" id="A0A378K767"/>
<dbReference type="Proteomes" id="UP000054985">
    <property type="component" value="Unassembled WGS sequence"/>
</dbReference>
<evidence type="ECO:0000313" key="10">
    <source>
        <dbReference type="EMBL" id="STX63671.1"/>
    </source>
</evidence>
<dbReference type="SUPFAM" id="SSF52540">
    <property type="entry name" value="P-loop containing nucleoside triphosphate hydrolases"/>
    <property type="match status" value="2"/>
</dbReference>
<keyword evidence="6" id="KW-0378">Hydrolase</keyword>
<dbReference type="InterPro" id="IPR014774">
    <property type="entry name" value="KaiC-like_dom"/>
</dbReference>
<reference evidence="10 12" key="2">
    <citation type="submission" date="2018-06" db="EMBL/GenBank/DDBJ databases">
        <authorList>
            <consortium name="Pathogen Informatics"/>
            <person name="Doyle S."/>
        </authorList>
    </citation>
    <scope>NUCLEOTIDE SEQUENCE [LARGE SCALE GENOMIC DNA]</scope>
    <source>
        <strain evidence="10 12">NCTC12239</strain>
    </source>
</reference>
<dbReference type="InterPro" id="IPR030665">
    <property type="entry name" value="KaiC"/>
</dbReference>
<dbReference type="Gene3D" id="3.40.50.300">
    <property type="entry name" value="P-loop containing nucleotide triphosphate hydrolases"/>
    <property type="match status" value="2"/>
</dbReference>
<evidence type="ECO:0000313" key="12">
    <source>
        <dbReference type="Proteomes" id="UP000254040"/>
    </source>
</evidence>
<dbReference type="InterPro" id="IPR010624">
    <property type="entry name" value="KaiC_dom"/>
</dbReference>
<dbReference type="PANTHER" id="PTHR42926">
    <property type="match status" value="1"/>
</dbReference>
<dbReference type="InterPro" id="IPR027417">
    <property type="entry name" value="P-loop_NTPase"/>
</dbReference>
<reference evidence="9 11" key="1">
    <citation type="submission" date="2015-11" db="EMBL/GenBank/DDBJ databases">
        <title>Genomic analysis of 38 Legionella species identifies large and diverse effector repertoires.</title>
        <authorList>
            <person name="Burstein D."/>
            <person name="Amaro F."/>
            <person name="Zusman T."/>
            <person name="Lifshitz Z."/>
            <person name="Cohen O."/>
            <person name="Gilbert J.A."/>
            <person name="Pupko T."/>
            <person name="Shuman H.A."/>
            <person name="Segal G."/>
        </authorList>
    </citation>
    <scope>NUCLEOTIDE SEQUENCE [LARGE SCALE GENOMIC DNA]</scope>
    <source>
        <strain evidence="9 11">ATCC 43877</strain>
    </source>
</reference>
<evidence type="ECO:0000313" key="9">
    <source>
        <dbReference type="EMBL" id="KTD38318.1"/>
    </source>
</evidence>
<evidence type="ECO:0000256" key="5">
    <source>
        <dbReference type="ARBA" id="ARBA00022777"/>
    </source>
</evidence>
<dbReference type="PANTHER" id="PTHR42926:SF1">
    <property type="entry name" value="CIRCADIAN CLOCK OSCILLATOR PROTEIN KAIC 1"/>
    <property type="match status" value="1"/>
</dbReference>
<dbReference type="Proteomes" id="UP000254040">
    <property type="component" value="Unassembled WGS sequence"/>
</dbReference>
<dbReference type="STRING" id="39962.Lmor_0323"/>
<evidence type="ECO:0000313" key="11">
    <source>
        <dbReference type="Proteomes" id="UP000054985"/>
    </source>
</evidence>
<evidence type="ECO:0000256" key="4">
    <source>
        <dbReference type="ARBA" id="ARBA00022737"/>
    </source>
</evidence>
<keyword evidence="3 10" id="KW-0808">Transferase</keyword>
<dbReference type="PIRSF" id="PIRSF039117">
    <property type="entry name" value="KaiC"/>
    <property type="match status" value="1"/>
</dbReference>
<keyword evidence="7" id="KW-0175">Coiled coil</keyword>
<dbReference type="InterPro" id="IPR051347">
    <property type="entry name" value="Circadian_clock_KaiC-rel"/>
</dbReference>